<feature type="compositionally biased region" description="Acidic residues" evidence="1">
    <location>
        <begin position="180"/>
        <end position="195"/>
    </location>
</feature>
<keyword evidence="3" id="KW-1185">Reference proteome</keyword>
<evidence type="ECO:0000256" key="1">
    <source>
        <dbReference type="SAM" id="MobiDB-lite"/>
    </source>
</evidence>
<name>A0A1V6Q139_9EURO</name>
<gene>
    <name evidence="2" type="ORF">PENSOL_c164G11707</name>
</gene>
<proteinExistence type="predicted"/>
<sequence length="204" mass="21472">MWLINLVRARNPSNPSLKHPNVLALVAAALPAAAPKVPATPVKAKKDKGKGRADGKNLTGDGGEVVAGPSTPASTGKAKRKAAGGDPAAATTRKKVKTTATAAKKKYPDVPPRAEVAPSPGPAYNSVWYHSPLAEPGVSHMSDVPGSVRAYAELKEVRERLEFDLRLMKKVLIDEGHLEDSDEGSEYEEEGDSDSSEGVFAALE</sequence>
<comment type="caution">
    <text evidence="2">The sequence shown here is derived from an EMBL/GenBank/DDBJ whole genome shotgun (WGS) entry which is preliminary data.</text>
</comment>
<evidence type="ECO:0000313" key="2">
    <source>
        <dbReference type="EMBL" id="OQD82994.1"/>
    </source>
</evidence>
<organism evidence="2 3">
    <name type="scientific">Penicillium solitum</name>
    <dbReference type="NCBI Taxonomy" id="60172"/>
    <lineage>
        <taxon>Eukaryota</taxon>
        <taxon>Fungi</taxon>
        <taxon>Dikarya</taxon>
        <taxon>Ascomycota</taxon>
        <taxon>Pezizomycotina</taxon>
        <taxon>Eurotiomycetes</taxon>
        <taxon>Eurotiomycetidae</taxon>
        <taxon>Eurotiales</taxon>
        <taxon>Aspergillaceae</taxon>
        <taxon>Penicillium</taxon>
    </lineage>
</organism>
<accession>A0A1V6Q139</accession>
<evidence type="ECO:0000313" key="3">
    <source>
        <dbReference type="Proteomes" id="UP000191612"/>
    </source>
</evidence>
<dbReference type="AlphaFoldDB" id="A0A1V6Q139"/>
<protein>
    <submittedName>
        <fullName evidence="2">Uncharacterized protein</fullName>
    </submittedName>
</protein>
<feature type="region of interest" description="Disordered" evidence="1">
    <location>
        <begin position="34"/>
        <end position="118"/>
    </location>
</feature>
<feature type="non-terminal residue" evidence="2">
    <location>
        <position position="204"/>
    </location>
</feature>
<dbReference type="Proteomes" id="UP000191612">
    <property type="component" value="Unassembled WGS sequence"/>
</dbReference>
<dbReference type="EMBL" id="MDYO01000163">
    <property type="protein sequence ID" value="OQD82994.1"/>
    <property type="molecule type" value="Genomic_DNA"/>
</dbReference>
<feature type="region of interest" description="Disordered" evidence="1">
    <location>
        <begin position="174"/>
        <end position="204"/>
    </location>
</feature>
<reference evidence="3" key="1">
    <citation type="journal article" date="2017" name="Nat. Microbiol.">
        <title>Global analysis of biosynthetic gene clusters reveals vast potential of secondary metabolite production in Penicillium species.</title>
        <authorList>
            <person name="Nielsen J.C."/>
            <person name="Grijseels S."/>
            <person name="Prigent S."/>
            <person name="Ji B."/>
            <person name="Dainat J."/>
            <person name="Nielsen K.F."/>
            <person name="Frisvad J.C."/>
            <person name="Workman M."/>
            <person name="Nielsen J."/>
        </authorList>
    </citation>
    <scope>NUCLEOTIDE SEQUENCE [LARGE SCALE GENOMIC DNA]</scope>
    <source>
        <strain evidence="3">IBT 29525</strain>
    </source>
</reference>